<dbReference type="InterPro" id="IPR047865">
    <property type="entry name" value="Ribosomal_uL10_bac_type"/>
</dbReference>
<dbReference type="HAMAP" id="MF_00362">
    <property type="entry name" value="Ribosomal_uL10"/>
    <property type="match status" value="1"/>
</dbReference>
<dbReference type="SUPFAM" id="SSF160369">
    <property type="entry name" value="Ribosomal protein L10-like"/>
    <property type="match status" value="1"/>
</dbReference>
<dbReference type="GO" id="GO:1990904">
    <property type="term" value="C:ribonucleoprotein complex"/>
    <property type="evidence" value="ECO:0007669"/>
    <property type="project" value="UniProtKB-KW"/>
</dbReference>
<evidence type="ECO:0000256" key="1">
    <source>
        <dbReference type="ARBA" id="ARBA00002633"/>
    </source>
</evidence>
<dbReference type="PANTHER" id="PTHR11560">
    <property type="entry name" value="39S RIBOSOMAL PROTEIN L10, MITOCHONDRIAL"/>
    <property type="match status" value="1"/>
</dbReference>
<dbReference type="Gene3D" id="6.10.250.290">
    <property type="match status" value="1"/>
</dbReference>
<gene>
    <name evidence="6" type="primary">rplJ</name>
    <name evidence="7" type="ORF">CYPRO_1018</name>
</gene>
<proteinExistence type="inferred from homology"/>
<dbReference type="NCBIfam" id="NF000955">
    <property type="entry name" value="PRK00099.1-1"/>
    <property type="match status" value="1"/>
</dbReference>
<dbReference type="Gene3D" id="3.30.70.1730">
    <property type="match status" value="1"/>
</dbReference>
<keyword evidence="8" id="KW-1185">Reference proteome</keyword>
<keyword evidence="6" id="KW-0694">RNA-binding</keyword>
<dbReference type="KEGG" id="cprv:CYPRO_1018"/>
<evidence type="ECO:0000256" key="6">
    <source>
        <dbReference type="HAMAP-Rule" id="MF_00362"/>
    </source>
</evidence>
<dbReference type="CDD" id="cd05797">
    <property type="entry name" value="Ribosomal_L10"/>
    <property type="match status" value="1"/>
</dbReference>
<dbReference type="RefSeq" id="WP_114983574.1">
    <property type="nucleotide sequence ID" value="NZ_CP027806.1"/>
</dbReference>
<evidence type="ECO:0000256" key="2">
    <source>
        <dbReference type="ARBA" id="ARBA00008889"/>
    </source>
</evidence>
<evidence type="ECO:0000256" key="3">
    <source>
        <dbReference type="ARBA" id="ARBA00022980"/>
    </source>
</evidence>
<dbReference type="Pfam" id="PF00466">
    <property type="entry name" value="Ribosomal_L10"/>
    <property type="match status" value="1"/>
</dbReference>
<dbReference type="Proteomes" id="UP000254808">
    <property type="component" value="Chromosome"/>
</dbReference>
<dbReference type="GO" id="GO:0006412">
    <property type="term" value="P:translation"/>
    <property type="evidence" value="ECO:0007669"/>
    <property type="project" value="UniProtKB-UniRule"/>
</dbReference>
<comment type="similarity">
    <text evidence="2 6">Belongs to the universal ribosomal protein uL10 family.</text>
</comment>
<dbReference type="AlphaFoldDB" id="A0A345UII6"/>
<sequence>MATLAQKKVAAKEILEVLKESDAVYLAEYTGMTVAEVSNLRREFKKDGITYKVFKNTMVKRAMDEVGGYEDVYPYLENQTAFMFASGNPSKPAKILKEYLKSNKKPLFKAAYIDGVVYGESELDALSSMKSKEEVIGDIMGLLMAPITNVVGALQAQGGNIVGALKTIAEKEN</sequence>
<dbReference type="EMBL" id="CP027806">
    <property type="protein sequence ID" value="AXJ00288.1"/>
    <property type="molecule type" value="Genomic_DNA"/>
</dbReference>
<keyword evidence="3 6" id="KW-0689">Ribosomal protein</keyword>
<dbReference type="GO" id="GO:0005840">
    <property type="term" value="C:ribosome"/>
    <property type="evidence" value="ECO:0007669"/>
    <property type="project" value="UniProtKB-KW"/>
</dbReference>
<organism evidence="7 8">
    <name type="scientific">Cyclonatronum proteinivorum</name>
    <dbReference type="NCBI Taxonomy" id="1457365"/>
    <lineage>
        <taxon>Bacteria</taxon>
        <taxon>Pseudomonadati</taxon>
        <taxon>Balneolota</taxon>
        <taxon>Balneolia</taxon>
        <taxon>Balneolales</taxon>
        <taxon>Cyclonatronaceae</taxon>
        <taxon>Cyclonatronum</taxon>
    </lineage>
</organism>
<keyword evidence="4 6" id="KW-0687">Ribonucleoprotein</keyword>
<comment type="subunit">
    <text evidence="6">Part of the ribosomal stalk of the 50S ribosomal subunit. The N-terminus interacts with L11 and the large rRNA to form the base of the stalk. The C-terminus forms an elongated spine to which L12 dimers bind in a sequential fashion forming a multimeric L10(L12)X complex.</text>
</comment>
<reference evidence="7 8" key="1">
    <citation type="submission" date="2018-03" db="EMBL/GenBank/DDBJ databases">
        <title>Phenotypic and genomic properties of Cyclonatronum proteinivorum gen. nov., sp. nov., a haloalkaliphilic bacteroidete from soda lakes possessing Na+-translocating rhodopsin.</title>
        <authorList>
            <person name="Toshchakov S.V."/>
            <person name="Korzhenkov A."/>
            <person name="Samarov N.I."/>
            <person name="Kublanov I.V."/>
            <person name="Muntyan M.S."/>
            <person name="Sorokin D.Y."/>
        </authorList>
    </citation>
    <scope>NUCLEOTIDE SEQUENCE [LARGE SCALE GENOMIC DNA]</scope>
    <source>
        <strain evidence="7 8">Omega</strain>
    </source>
</reference>
<evidence type="ECO:0000313" key="7">
    <source>
        <dbReference type="EMBL" id="AXJ00288.1"/>
    </source>
</evidence>
<evidence type="ECO:0000256" key="4">
    <source>
        <dbReference type="ARBA" id="ARBA00023274"/>
    </source>
</evidence>
<protein>
    <recommendedName>
        <fullName evidence="5 6">Large ribosomal subunit protein uL10</fullName>
    </recommendedName>
</protein>
<keyword evidence="6" id="KW-0699">rRNA-binding</keyword>
<comment type="function">
    <text evidence="1 6">Forms part of the ribosomal stalk, playing a central role in the interaction of the ribosome with GTP-bound translation factors.</text>
</comment>
<dbReference type="InterPro" id="IPR043141">
    <property type="entry name" value="Ribosomal_uL10-like_sf"/>
</dbReference>
<evidence type="ECO:0000256" key="5">
    <source>
        <dbReference type="ARBA" id="ARBA00035202"/>
    </source>
</evidence>
<dbReference type="InterPro" id="IPR001790">
    <property type="entry name" value="Ribosomal_uL10"/>
</dbReference>
<dbReference type="InterPro" id="IPR022973">
    <property type="entry name" value="Ribosomal_uL10_bac"/>
</dbReference>
<dbReference type="GO" id="GO:0070180">
    <property type="term" value="F:large ribosomal subunit rRNA binding"/>
    <property type="evidence" value="ECO:0007669"/>
    <property type="project" value="UniProtKB-UniRule"/>
</dbReference>
<accession>A0A345UII6</accession>
<evidence type="ECO:0000313" key="8">
    <source>
        <dbReference type="Proteomes" id="UP000254808"/>
    </source>
</evidence>
<name>A0A345UII6_9BACT</name>
<dbReference type="OrthoDB" id="1523686at2"/>